<evidence type="ECO:0000256" key="1">
    <source>
        <dbReference type="SAM" id="Phobius"/>
    </source>
</evidence>
<keyword evidence="5" id="KW-1185">Reference proteome</keyword>
<dbReference type="PROSITE" id="PS51352">
    <property type="entry name" value="THIOREDOXIN_2"/>
    <property type="match status" value="1"/>
</dbReference>
<dbReference type="Proteomes" id="UP001328107">
    <property type="component" value="Unassembled WGS sequence"/>
</dbReference>
<proteinExistence type="predicted"/>
<name>A0AAN5CU93_9BILA</name>
<evidence type="ECO:0000256" key="2">
    <source>
        <dbReference type="SAM" id="SignalP"/>
    </source>
</evidence>
<keyword evidence="2" id="KW-0732">Signal</keyword>
<sequence length="351" mass="39644">LPYRLALFLLCISIGRTVGQTDQPADGILDQPDVAAAETTEESRRVSRPDPPNLWVTISVLSAVDDETATIVEGGELKVDDTEYEWKPFLQEFPNATCPNLQGVDRFTTLINYQCPGARSWYSCIDDLLELPQYRRYKCRPILFRWERHVVNRTSMPKQPSNEIAIRPEEVHMAQPNFIAALKERGRHGSNFCMLMLFYSPSCPFSARWAPYFNALPPRYTNILFVAVNASDPANGRMNSRLGIAGTPTMVLYVDGSPVARVDEQLSPSESLPRFIESLTDWHTDTPLLPNPDGNVQVEPSADRSYAWLVASLAVYVISSLYHFVGYTEKGRRWWAALGDRLVGDNQVEIR</sequence>
<feature type="non-terminal residue" evidence="4">
    <location>
        <position position="351"/>
    </location>
</feature>
<keyword evidence="1" id="KW-1133">Transmembrane helix</keyword>
<comment type="caution">
    <text evidence="4">The sequence shown here is derived from an EMBL/GenBank/DDBJ whole genome shotgun (WGS) entry which is preliminary data.</text>
</comment>
<protein>
    <recommendedName>
        <fullName evidence="3">Thioredoxin domain-containing protein</fullName>
    </recommendedName>
</protein>
<dbReference type="InterPro" id="IPR042418">
    <property type="entry name" value="TXNDC15"/>
</dbReference>
<keyword evidence="1" id="KW-0812">Transmembrane</keyword>
<evidence type="ECO:0000313" key="4">
    <source>
        <dbReference type="EMBL" id="GMR50167.1"/>
    </source>
</evidence>
<dbReference type="InterPro" id="IPR036249">
    <property type="entry name" value="Thioredoxin-like_sf"/>
</dbReference>
<dbReference type="Pfam" id="PF00085">
    <property type="entry name" value="Thioredoxin"/>
    <property type="match status" value="1"/>
</dbReference>
<feature type="domain" description="Thioredoxin" evidence="3">
    <location>
        <begin position="169"/>
        <end position="281"/>
    </location>
</feature>
<dbReference type="AlphaFoldDB" id="A0AAN5CU93"/>
<dbReference type="PANTHER" id="PTHR14684:SF2">
    <property type="entry name" value="THIOREDOXIN DOMAIN-CONTAINING PROTEIN 15"/>
    <property type="match status" value="1"/>
</dbReference>
<keyword evidence="1" id="KW-0472">Membrane</keyword>
<dbReference type="Gene3D" id="3.40.30.10">
    <property type="entry name" value="Glutaredoxin"/>
    <property type="match status" value="1"/>
</dbReference>
<dbReference type="GO" id="GO:0060271">
    <property type="term" value="P:cilium assembly"/>
    <property type="evidence" value="ECO:0007669"/>
    <property type="project" value="TreeGrafter"/>
</dbReference>
<accession>A0AAN5CU93</accession>
<feature type="chain" id="PRO_5043007247" description="Thioredoxin domain-containing protein" evidence="2">
    <location>
        <begin position="20"/>
        <end position="351"/>
    </location>
</feature>
<dbReference type="EMBL" id="BTRK01000004">
    <property type="protein sequence ID" value="GMR50167.1"/>
    <property type="molecule type" value="Genomic_DNA"/>
</dbReference>
<evidence type="ECO:0000259" key="3">
    <source>
        <dbReference type="PROSITE" id="PS51352"/>
    </source>
</evidence>
<gene>
    <name evidence="4" type="ORF">PMAYCL1PPCAC_20362</name>
</gene>
<feature type="transmembrane region" description="Helical" evidence="1">
    <location>
        <begin position="306"/>
        <end position="325"/>
    </location>
</feature>
<reference evidence="5" key="1">
    <citation type="submission" date="2022-10" db="EMBL/GenBank/DDBJ databases">
        <title>Genome assembly of Pristionchus species.</title>
        <authorList>
            <person name="Yoshida K."/>
            <person name="Sommer R.J."/>
        </authorList>
    </citation>
    <scope>NUCLEOTIDE SEQUENCE [LARGE SCALE GENOMIC DNA]</scope>
    <source>
        <strain evidence="5">RS5460</strain>
    </source>
</reference>
<dbReference type="PANTHER" id="PTHR14684">
    <property type="entry name" value="THIOREDOXIN DOMAIN-CONTAINING PROTEIN 15"/>
    <property type="match status" value="1"/>
</dbReference>
<dbReference type="GO" id="GO:0005929">
    <property type="term" value="C:cilium"/>
    <property type="evidence" value="ECO:0007669"/>
    <property type="project" value="TreeGrafter"/>
</dbReference>
<feature type="signal peptide" evidence="2">
    <location>
        <begin position="1"/>
        <end position="19"/>
    </location>
</feature>
<feature type="non-terminal residue" evidence="4">
    <location>
        <position position="1"/>
    </location>
</feature>
<dbReference type="InterPro" id="IPR013766">
    <property type="entry name" value="Thioredoxin_domain"/>
</dbReference>
<organism evidence="4 5">
    <name type="scientific">Pristionchus mayeri</name>
    <dbReference type="NCBI Taxonomy" id="1317129"/>
    <lineage>
        <taxon>Eukaryota</taxon>
        <taxon>Metazoa</taxon>
        <taxon>Ecdysozoa</taxon>
        <taxon>Nematoda</taxon>
        <taxon>Chromadorea</taxon>
        <taxon>Rhabditida</taxon>
        <taxon>Rhabditina</taxon>
        <taxon>Diplogasteromorpha</taxon>
        <taxon>Diplogasteroidea</taxon>
        <taxon>Neodiplogasteridae</taxon>
        <taxon>Pristionchus</taxon>
    </lineage>
</organism>
<evidence type="ECO:0000313" key="5">
    <source>
        <dbReference type="Proteomes" id="UP001328107"/>
    </source>
</evidence>
<dbReference type="SUPFAM" id="SSF52833">
    <property type="entry name" value="Thioredoxin-like"/>
    <property type="match status" value="1"/>
</dbReference>